<evidence type="ECO:0000313" key="4">
    <source>
        <dbReference type="EMBL" id="GIG73952.1"/>
    </source>
</evidence>
<dbReference type="EMBL" id="BONU01000013">
    <property type="protein sequence ID" value="GIG73952.1"/>
    <property type="molecule type" value="Genomic_DNA"/>
</dbReference>
<dbReference type="InterPro" id="IPR040559">
    <property type="entry name" value="CdiA_C"/>
</dbReference>
<dbReference type="Gene3D" id="3.40.1350.120">
    <property type="match status" value="1"/>
</dbReference>
<dbReference type="InterPro" id="IPR036689">
    <property type="entry name" value="ESAT-6-like_sf"/>
</dbReference>
<comment type="caution">
    <text evidence="4">The sequence shown here is derived from an EMBL/GenBank/DDBJ whole genome shotgun (WGS) entry which is preliminary data.</text>
</comment>
<proteinExistence type="predicted"/>
<feature type="domain" description="Outer membrane channel protein CpnT-like N-terminal" evidence="3">
    <location>
        <begin position="71"/>
        <end position="191"/>
    </location>
</feature>
<keyword evidence="5" id="KW-1185">Reference proteome</keyword>
<feature type="domain" description="tRNA nuclease CdiA C-terminal" evidence="2">
    <location>
        <begin position="319"/>
        <end position="396"/>
    </location>
</feature>
<dbReference type="AlphaFoldDB" id="A0A8J3PLL7"/>
<dbReference type="Pfam" id="PF25547">
    <property type="entry name" value="WXG100_2"/>
    <property type="match status" value="1"/>
</dbReference>
<dbReference type="CDD" id="cd13442">
    <property type="entry name" value="CDI_toxin_Bp1026b-like"/>
    <property type="match status" value="1"/>
</dbReference>
<protein>
    <recommendedName>
        <fullName evidence="6">tRNA nuclease CdiA C-terminal domain-containing protein</fullName>
    </recommendedName>
</protein>
<name>A0A8J3PLL7_9ACTN</name>
<dbReference type="Proteomes" id="UP000653674">
    <property type="component" value="Unassembled WGS sequence"/>
</dbReference>
<feature type="region of interest" description="Disordered" evidence="1">
    <location>
        <begin position="253"/>
        <end position="322"/>
    </location>
</feature>
<evidence type="ECO:0008006" key="6">
    <source>
        <dbReference type="Google" id="ProtNLM"/>
    </source>
</evidence>
<dbReference type="RefSeq" id="WP_239075462.1">
    <property type="nucleotide sequence ID" value="NZ_BAAAQJ010000020.1"/>
</dbReference>
<dbReference type="Pfam" id="PF18451">
    <property type="entry name" value="CdiA_C"/>
    <property type="match status" value="1"/>
</dbReference>
<sequence>MTVNPLVAGRLDSPPDAWSGVWIAEDIELIAQGVRNGNWIDSSLGVVGAGLDALAMVSDPVGVLLQYGVAWIIEHVKPLSEALDWLAGDPGQIAGHAQTWRNVAASLHEQAADLDRAVRWDVTDWGGTAGQAYRTWSKQQHDAVVGLAKGAETMAAITEGAGALIAAVRILVRDAIATCVSRLITYAAEEAFSLGLATPLVVEQVSTLVASWAAKIARWLKGLLASLRRLIPDAHRLSELIDALKRLLRKLLPGGKQGSGGTTPSRKPGPNAKPRGPRTDAHPTRKLDRPKRRENEAADTLAEHGYDVEQNPPRNPNGKDPDYKIEGEYFDCYAPQTKNLDNIRDEVSGKVKEGQADRIVLNLDDCPRSAEEIAGILERKPVTGLKEILVVEDGQVSRLYPPTS</sequence>
<evidence type="ECO:0000259" key="3">
    <source>
        <dbReference type="Pfam" id="PF25547"/>
    </source>
</evidence>
<accession>A0A8J3PLL7</accession>
<evidence type="ECO:0000256" key="1">
    <source>
        <dbReference type="SAM" id="MobiDB-lite"/>
    </source>
</evidence>
<dbReference type="SUPFAM" id="SSF140453">
    <property type="entry name" value="EsxAB dimer-like"/>
    <property type="match status" value="1"/>
</dbReference>
<organism evidence="4 5">
    <name type="scientific">Planosporangium flavigriseum</name>
    <dbReference type="NCBI Taxonomy" id="373681"/>
    <lineage>
        <taxon>Bacteria</taxon>
        <taxon>Bacillati</taxon>
        <taxon>Actinomycetota</taxon>
        <taxon>Actinomycetes</taxon>
        <taxon>Micromonosporales</taxon>
        <taxon>Micromonosporaceae</taxon>
        <taxon>Planosporangium</taxon>
    </lineage>
</organism>
<dbReference type="GO" id="GO:0004549">
    <property type="term" value="F:tRNA-specific ribonuclease activity"/>
    <property type="evidence" value="ECO:0007669"/>
    <property type="project" value="InterPro"/>
</dbReference>
<feature type="compositionally biased region" description="Basic and acidic residues" evidence="1">
    <location>
        <begin position="277"/>
        <end position="307"/>
    </location>
</feature>
<reference evidence="4" key="1">
    <citation type="submission" date="2021-01" db="EMBL/GenBank/DDBJ databases">
        <title>Whole genome shotgun sequence of Planosporangium flavigriseum NBRC 105377.</title>
        <authorList>
            <person name="Komaki H."/>
            <person name="Tamura T."/>
        </authorList>
    </citation>
    <scope>NUCLEOTIDE SEQUENCE</scope>
    <source>
        <strain evidence="4">NBRC 105377</strain>
    </source>
</reference>
<evidence type="ECO:0000259" key="2">
    <source>
        <dbReference type="Pfam" id="PF18451"/>
    </source>
</evidence>
<dbReference type="InterPro" id="IPR057746">
    <property type="entry name" value="CpnT-like_N"/>
</dbReference>
<gene>
    <name evidence="4" type="ORF">Pfl04_23560</name>
</gene>
<dbReference type="InterPro" id="IPR033806">
    <property type="entry name" value="CDI_toxin_Bp1026b-like"/>
</dbReference>
<evidence type="ECO:0000313" key="5">
    <source>
        <dbReference type="Proteomes" id="UP000653674"/>
    </source>
</evidence>